<accession>A0ABS0BAY0</accession>
<dbReference type="PANTHER" id="PTHR43132:SF2">
    <property type="entry name" value="ARSENICAL RESISTANCE OPERON REPRESSOR ARSR-RELATED"/>
    <property type="match status" value="1"/>
</dbReference>
<keyword evidence="2" id="KW-0238">DNA-binding</keyword>
<evidence type="ECO:0000259" key="4">
    <source>
        <dbReference type="PROSITE" id="PS50987"/>
    </source>
</evidence>
<gene>
    <name evidence="5" type="ORF">IU514_15595</name>
</gene>
<dbReference type="InterPro" id="IPR036390">
    <property type="entry name" value="WH_DNA-bd_sf"/>
</dbReference>
<dbReference type="EMBL" id="JADLZT010000009">
    <property type="protein sequence ID" value="MBF6025458.1"/>
    <property type="molecule type" value="Genomic_DNA"/>
</dbReference>
<dbReference type="SUPFAM" id="SSF46785">
    <property type="entry name" value="Winged helix' DNA-binding domain"/>
    <property type="match status" value="1"/>
</dbReference>
<dbReference type="Proteomes" id="UP001429984">
    <property type="component" value="Unassembled WGS sequence"/>
</dbReference>
<dbReference type="RefSeq" id="WP_194932068.1">
    <property type="nucleotide sequence ID" value="NZ_JADLZT010000009.1"/>
</dbReference>
<dbReference type="PROSITE" id="PS50987">
    <property type="entry name" value="HTH_ARSR_2"/>
    <property type="match status" value="1"/>
</dbReference>
<evidence type="ECO:0000256" key="3">
    <source>
        <dbReference type="ARBA" id="ARBA00023163"/>
    </source>
</evidence>
<keyword evidence="3" id="KW-0804">Transcription</keyword>
<sequence length="110" mass="11766">METKAAIDALSALSHESRLGAFRHLVQAGPDGLAVGELRERLDIPPATLTAHLNVLRAADLVHDQREGRVIRVRANYAQMNALLSYLTENCCEGASCDVAAACTPRKAAS</sequence>
<dbReference type="InterPro" id="IPR001845">
    <property type="entry name" value="HTH_ArsR_DNA-bd_dom"/>
</dbReference>
<dbReference type="NCBIfam" id="NF033788">
    <property type="entry name" value="HTH_metalloreg"/>
    <property type="match status" value="1"/>
</dbReference>
<evidence type="ECO:0000256" key="1">
    <source>
        <dbReference type="ARBA" id="ARBA00023015"/>
    </source>
</evidence>
<proteinExistence type="predicted"/>
<organism evidence="5 6">
    <name type="scientific">Lysobacter niastensis</name>
    <dbReference type="NCBI Taxonomy" id="380629"/>
    <lineage>
        <taxon>Bacteria</taxon>
        <taxon>Pseudomonadati</taxon>
        <taxon>Pseudomonadota</taxon>
        <taxon>Gammaproteobacteria</taxon>
        <taxon>Lysobacterales</taxon>
        <taxon>Lysobacteraceae</taxon>
        <taxon>Lysobacter</taxon>
    </lineage>
</organism>
<dbReference type="CDD" id="cd00090">
    <property type="entry name" value="HTH_ARSR"/>
    <property type="match status" value="1"/>
</dbReference>
<keyword evidence="6" id="KW-1185">Reference proteome</keyword>
<protein>
    <submittedName>
        <fullName evidence="5">Helix-turn-helix transcriptional regulator</fullName>
    </submittedName>
</protein>
<dbReference type="Pfam" id="PF12840">
    <property type="entry name" value="HTH_20"/>
    <property type="match status" value="1"/>
</dbReference>
<keyword evidence="1" id="KW-0805">Transcription regulation</keyword>
<feature type="domain" description="HTH arsR-type" evidence="4">
    <location>
        <begin position="1"/>
        <end position="95"/>
    </location>
</feature>
<dbReference type="PANTHER" id="PTHR43132">
    <property type="entry name" value="ARSENICAL RESISTANCE OPERON REPRESSOR ARSR-RELATED"/>
    <property type="match status" value="1"/>
</dbReference>
<dbReference type="InterPro" id="IPR011991">
    <property type="entry name" value="ArsR-like_HTH"/>
</dbReference>
<evidence type="ECO:0000256" key="2">
    <source>
        <dbReference type="ARBA" id="ARBA00023125"/>
    </source>
</evidence>
<dbReference type="Gene3D" id="1.10.10.10">
    <property type="entry name" value="Winged helix-like DNA-binding domain superfamily/Winged helix DNA-binding domain"/>
    <property type="match status" value="1"/>
</dbReference>
<evidence type="ECO:0000313" key="5">
    <source>
        <dbReference type="EMBL" id="MBF6025458.1"/>
    </source>
</evidence>
<comment type="caution">
    <text evidence="5">The sequence shown here is derived from an EMBL/GenBank/DDBJ whole genome shotgun (WGS) entry which is preliminary data.</text>
</comment>
<dbReference type="SMART" id="SM00418">
    <property type="entry name" value="HTH_ARSR"/>
    <property type="match status" value="1"/>
</dbReference>
<evidence type="ECO:0000313" key="6">
    <source>
        <dbReference type="Proteomes" id="UP001429984"/>
    </source>
</evidence>
<dbReference type="InterPro" id="IPR036388">
    <property type="entry name" value="WH-like_DNA-bd_sf"/>
</dbReference>
<name>A0ABS0BAY0_9GAMM</name>
<reference evidence="5 6" key="1">
    <citation type="submission" date="2020-11" db="EMBL/GenBank/DDBJ databases">
        <title>Draft Genome Sequence and Secondary Metabolite Biosynthetic Potential of the Lysobacter niastensis Type strain DSM 18481.</title>
        <authorList>
            <person name="Turrini P."/>
            <person name="Artuso I."/>
            <person name="Tescari M."/>
            <person name="Lugli G.A."/>
            <person name="Frangipani E."/>
            <person name="Ventura M."/>
            <person name="Visca P."/>
        </authorList>
    </citation>
    <scope>NUCLEOTIDE SEQUENCE [LARGE SCALE GENOMIC DNA]</scope>
    <source>
        <strain evidence="5 6">DSM 18481</strain>
    </source>
</reference>
<dbReference type="InterPro" id="IPR051011">
    <property type="entry name" value="Metal_resp_trans_reg"/>
</dbReference>